<dbReference type="GO" id="GO:0036464">
    <property type="term" value="C:cytoplasmic ribonucleoprotein granule"/>
    <property type="evidence" value="ECO:0007669"/>
    <property type="project" value="TreeGrafter"/>
</dbReference>
<dbReference type="InterPro" id="IPR040546">
    <property type="entry name" value="Rege-1_UBA-like"/>
</dbReference>
<evidence type="ECO:0000259" key="12">
    <source>
        <dbReference type="PROSITE" id="PS50103"/>
    </source>
</evidence>
<keyword evidence="4 10" id="KW-0479">Metal-binding</keyword>
<evidence type="ECO:0000256" key="5">
    <source>
        <dbReference type="ARBA" id="ARBA00022759"/>
    </source>
</evidence>
<keyword evidence="14" id="KW-1185">Reference proteome</keyword>
<dbReference type="CDD" id="cd18729">
    <property type="entry name" value="PIN_Zc3h12-like"/>
    <property type="match status" value="1"/>
</dbReference>
<keyword evidence="8 10" id="KW-0862">Zinc</keyword>
<dbReference type="GO" id="GO:0005634">
    <property type="term" value="C:nucleus"/>
    <property type="evidence" value="ECO:0007669"/>
    <property type="project" value="TreeGrafter"/>
</dbReference>
<keyword evidence="6 10" id="KW-0863">Zinc-finger</keyword>
<dbReference type="GO" id="GO:0008270">
    <property type="term" value="F:zinc ion binding"/>
    <property type="evidence" value="ECO:0007669"/>
    <property type="project" value="UniProtKB-KW"/>
</dbReference>
<dbReference type="Gene3D" id="3.40.50.11980">
    <property type="match status" value="1"/>
</dbReference>
<dbReference type="RefSeq" id="XP_034409856.1">
    <property type="nucleotide sequence ID" value="XM_034553965.1"/>
</dbReference>
<dbReference type="Proteomes" id="UP000694565">
    <property type="component" value="Unplaced"/>
</dbReference>
<comment type="similarity">
    <text evidence="2">Belongs to the ZC3H12 family.</text>
</comment>
<dbReference type="Pfam" id="PF18039">
    <property type="entry name" value="UBA_6"/>
    <property type="match status" value="1"/>
</dbReference>
<name>A0A8C2XDP4_CYCLU</name>
<sequence length="647" mass="73250">MNITQRPCNKYSMLLIRGPYAPGMDQALPSQSSVLDQLEPDSEELQLRVDFFRKLGYPSSEAKAALRKLGLSTDTNSVLEELVLSRTGVAPCMSSSDGDEISTGQKDPLLPPSWALGTCRTNLQHGDRKNTDTELRPIVIDGSNVAMSHGNKEVFSCRGIQLAVNFFLDRGHNTITVFVPTWRKEQPRPDGPITDQHILTELEKRKIVVFTPSRRVGGKRVVCYDDRFIVKVAYESDGVIVSNDTYRDLQGERPEWKKCIEERLLMFSFVNDKFMPPDDPLGRHGPSLDNFLRKKPLPTEQKRQLCPYDKKCTYGIKCKFYHPERSNQSYLSLADELREKAQISTVKEQRNARVSPRQLQSDPGPALDAFPHPKDSNTEHTRDQQSYSHPSQVCKNTLYWEDPRKSQNHMPCPVTGGQGQKEWPGLHSMPNHYYANVSHDYLDSGLGSYESQYSDYSHCLNHSHSLRPQQQSALAGPRHAQNNTSQSCRCCSHIVPAQQQHHGDQGTKGQPKYDTYPPHMFPASVPHQNSLRSHLPYSGAPHHQQHYWSDPFQGLPQARTSCVLPSSVHSSHPHNCSYKGQQHHFSGQQQSSSAAYDPQTLELRKKLQAIFNPQQVDRVMEMFPHVMNAEKLAAEILNLKAQRGIFG</sequence>
<protein>
    <submittedName>
        <fullName evidence="13">Zinc finger CCCH-type containing 12A</fullName>
    </submittedName>
</protein>
<accession>A0A8C2XDP4</accession>
<evidence type="ECO:0000256" key="9">
    <source>
        <dbReference type="ARBA" id="ARBA00022842"/>
    </source>
</evidence>
<dbReference type="PANTHER" id="PTHR12876:SF10">
    <property type="entry name" value="ENDORIBONUCLEASE ZC3H12A"/>
    <property type="match status" value="1"/>
</dbReference>
<dbReference type="GeneTree" id="ENSGT00940000155107"/>
<dbReference type="GO" id="GO:0004521">
    <property type="term" value="F:RNA endonuclease activity"/>
    <property type="evidence" value="ECO:0007669"/>
    <property type="project" value="TreeGrafter"/>
</dbReference>
<proteinExistence type="inferred from homology"/>
<evidence type="ECO:0000256" key="6">
    <source>
        <dbReference type="ARBA" id="ARBA00022771"/>
    </source>
</evidence>
<dbReference type="GO" id="GO:0016787">
    <property type="term" value="F:hydrolase activity"/>
    <property type="evidence" value="ECO:0007669"/>
    <property type="project" value="UniProtKB-KW"/>
</dbReference>
<gene>
    <name evidence="13" type="primary">LOC117745559</name>
</gene>
<evidence type="ECO:0000256" key="10">
    <source>
        <dbReference type="PROSITE-ProRule" id="PRU00723"/>
    </source>
</evidence>
<evidence type="ECO:0000256" key="8">
    <source>
        <dbReference type="ARBA" id="ARBA00022833"/>
    </source>
</evidence>
<evidence type="ECO:0000256" key="2">
    <source>
        <dbReference type="ARBA" id="ARBA00010922"/>
    </source>
</evidence>
<dbReference type="PROSITE" id="PS50103">
    <property type="entry name" value="ZF_C3H1"/>
    <property type="match status" value="1"/>
</dbReference>
<feature type="compositionally biased region" description="Basic and acidic residues" evidence="11">
    <location>
        <begin position="371"/>
        <end position="383"/>
    </location>
</feature>
<dbReference type="GO" id="GO:0003729">
    <property type="term" value="F:mRNA binding"/>
    <property type="evidence" value="ECO:0007669"/>
    <property type="project" value="TreeGrafter"/>
</dbReference>
<evidence type="ECO:0000256" key="7">
    <source>
        <dbReference type="ARBA" id="ARBA00022801"/>
    </source>
</evidence>
<dbReference type="InterPro" id="IPR000571">
    <property type="entry name" value="Znf_CCCH"/>
</dbReference>
<organism evidence="13 14">
    <name type="scientific">Cyclopterus lumpus</name>
    <name type="common">Lumpsucker</name>
    <dbReference type="NCBI Taxonomy" id="8103"/>
    <lineage>
        <taxon>Eukaryota</taxon>
        <taxon>Metazoa</taxon>
        <taxon>Chordata</taxon>
        <taxon>Craniata</taxon>
        <taxon>Vertebrata</taxon>
        <taxon>Euteleostomi</taxon>
        <taxon>Actinopterygii</taxon>
        <taxon>Neopterygii</taxon>
        <taxon>Teleostei</taxon>
        <taxon>Neoteleostei</taxon>
        <taxon>Acanthomorphata</taxon>
        <taxon>Eupercaria</taxon>
        <taxon>Perciformes</taxon>
        <taxon>Cottioidei</taxon>
        <taxon>Cottales</taxon>
        <taxon>Cyclopteridae</taxon>
        <taxon>Cyclopterus</taxon>
    </lineage>
</organism>
<evidence type="ECO:0000313" key="14">
    <source>
        <dbReference type="Proteomes" id="UP000694565"/>
    </source>
</evidence>
<keyword evidence="3" id="KW-0540">Nuclease</keyword>
<evidence type="ECO:0000256" key="11">
    <source>
        <dbReference type="SAM" id="MobiDB-lite"/>
    </source>
</evidence>
<feature type="domain" description="C3H1-type" evidence="12">
    <location>
        <begin position="300"/>
        <end position="325"/>
    </location>
</feature>
<evidence type="ECO:0000256" key="3">
    <source>
        <dbReference type="ARBA" id="ARBA00022722"/>
    </source>
</evidence>
<keyword evidence="5" id="KW-0255">Endonuclease</keyword>
<dbReference type="PANTHER" id="PTHR12876">
    <property type="entry name" value="N4BP1-RELATED"/>
    <property type="match status" value="1"/>
</dbReference>
<dbReference type="Pfam" id="PF18561">
    <property type="entry name" value="Regnase_1_C"/>
    <property type="match status" value="1"/>
</dbReference>
<dbReference type="InterPro" id="IPR040757">
    <property type="entry name" value="Regnase_1/ZC3H12_C"/>
</dbReference>
<dbReference type="InterPro" id="IPR051101">
    <property type="entry name" value="ZC3H12/N4BP1_RNase_Reg"/>
</dbReference>
<keyword evidence="9" id="KW-0460">Magnesium</keyword>
<reference evidence="13" key="2">
    <citation type="submission" date="2025-09" db="UniProtKB">
        <authorList>
            <consortium name="Ensembl"/>
        </authorList>
    </citation>
    <scope>IDENTIFICATION</scope>
</reference>
<dbReference type="GO" id="GO:0061158">
    <property type="term" value="P:3'-UTR-mediated mRNA destabilization"/>
    <property type="evidence" value="ECO:0007669"/>
    <property type="project" value="TreeGrafter"/>
</dbReference>
<reference evidence="13" key="1">
    <citation type="submission" date="2025-08" db="UniProtKB">
        <authorList>
            <consortium name="Ensembl"/>
        </authorList>
    </citation>
    <scope>IDENTIFICATION</scope>
</reference>
<comment type="cofactor">
    <cofactor evidence="1">
        <name>Mg(2+)</name>
        <dbReference type="ChEBI" id="CHEBI:18420"/>
    </cofactor>
</comment>
<evidence type="ECO:0000256" key="1">
    <source>
        <dbReference type="ARBA" id="ARBA00001946"/>
    </source>
</evidence>
<evidence type="ECO:0000256" key="4">
    <source>
        <dbReference type="ARBA" id="ARBA00022723"/>
    </source>
</evidence>
<dbReference type="FunFam" id="3.40.50.11980:FF:000001">
    <property type="entry name" value="ZC3H12A isoform 1"/>
    <property type="match status" value="1"/>
</dbReference>
<dbReference type="InterPro" id="IPR021869">
    <property type="entry name" value="RNase_Zc3h12_NYN"/>
</dbReference>
<dbReference type="OrthoDB" id="392925at2759"/>
<dbReference type="Ensembl" id="ENSCLMT00005018044.1">
    <property type="protein sequence ID" value="ENSCLMP00005017042.1"/>
    <property type="gene ID" value="ENSCLMG00005008781.1"/>
</dbReference>
<dbReference type="Pfam" id="PF11977">
    <property type="entry name" value="RNase_Zc3h12a"/>
    <property type="match status" value="1"/>
</dbReference>
<dbReference type="AlphaFoldDB" id="A0A8C2XDP4"/>
<feature type="zinc finger region" description="C3H1-type" evidence="10">
    <location>
        <begin position="300"/>
        <end position="325"/>
    </location>
</feature>
<dbReference type="GeneID" id="117745559"/>
<evidence type="ECO:0000313" key="13">
    <source>
        <dbReference type="Ensembl" id="ENSCLMP00005017042.1"/>
    </source>
</evidence>
<feature type="region of interest" description="Disordered" evidence="11">
    <location>
        <begin position="345"/>
        <end position="391"/>
    </location>
</feature>
<keyword evidence="7" id="KW-0378">Hydrolase</keyword>